<feature type="transmembrane region" description="Helical" evidence="17">
    <location>
        <begin position="239"/>
        <end position="258"/>
    </location>
</feature>
<evidence type="ECO:0000256" key="9">
    <source>
        <dbReference type="ARBA" id="ARBA00022967"/>
    </source>
</evidence>
<dbReference type="PRINTS" id="PR01436">
    <property type="entry name" value="NADHDHGNASE2"/>
</dbReference>
<dbReference type="AlphaFoldDB" id="A0A8F5CF92"/>
<evidence type="ECO:0000256" key="3">
    <source>
        <dbReference type="ARBA" id="ARBA00012944"/>
    </source>
</evidence>
<dbReference type="EC" id="7.1.1.2" evidence="3 17"/>
<feature type="transmembrane region" description="Helical" evidence="17">
    <location>
        <begin position="40"/>
        <end position="59"/>
    </location>
</feature>
<proteinExistence type="inferred from homology"/>
<dbReference type="InterPro" id="IPR003917">
    <property type="entry name" value="NADH_UbQ_OxRdtase_chain2"/>
</dbReference>
<dbReference type="EMBL" id="MW175871">
    <property type="protein sequence ID" value="QXJ42651.1"/>
    <property type="molecule type" value="Genomic_DNA"/>
</dbReference>
<comment type="catalytic activity">
    <reaction evidence="16 17">
        <text>a ubiquinone + NADH + 5 H(+)(in) = a ubiquinol + NAD(+) + 4 H(+)(out)</text>
        <dbReference type="Rhea" id="RHEA:29091"/>
        <dbReference type="Rhea" id="RHEA-COMP:9565"/>
        <dbReference type="Rhea" id="RHEA-COMP:9566"/>
        <dbReference type="ChEBI" id="CHEBI:15378"/>
        <dbReference type="ChEBI" id="CHEBI:16389"/>
        <dbReference type="ChEBI" id="CHEBI:17976"/>
        <dbReference type="ChEBI" id="CHEBI:57540"/>
        <dbReference type="ChEBI" id="CHEBI:57945"/>
        <dbReference type="EC" id="7.1.1.2"/>
    </reaction>
</comment>
<dbReference type="Pfam" id="PF00361">
    <property type="entry name" value="Proton_antipo_M"/>
    <property type="match status" value="1"/>
</dbReference>
<dbReference type="PANTHER" id="PTHR46552:SF1">
    <property type="entry name" value="NADH-UBIQUINONE OXIDOREDUCTASE CHAIN 2"/>
    <property type="match status" value="1"/>
</dbReference>
<gene>
    <name evidence="19" type="primary">nad2</name>
</gene>
<comment type="subcellular location">
    <subcellularLocation>
        <location evidence="1 17">Mitochondrion inner membrane</location>
        <topology evidence="1 17">Multi-pass membrane protein</topology>
    </subcellularLocation>
</comment>
<evidence type="ECO:0000256" key="11">
    <source>
        <dbReference type="ARBA" id="ARBA00022989"/>
    </source>
</evidence>
<organism evidence="19">
    <name type="scientific">Dicyathifer mannii</name>
    <dbReference type="NCBI Taxonomy" id="2795839"/>
    <lineage>
        <taxon>Eukaryota</taxon>
        <taxon>Metazoa</taxon>
        <taxon>Spiralia</taxon>
        <taxon>Lophotrochozoa</taxon>
        <taxon>Mollusca</taxon>
        <taxon>Bivalvia</taxon>
        <taxon>Autobranchia</taxon>
        <taxon>Heteroconchia</taxon>
        <taxon>Euheterodonta</taxon>
        <taxon>Imparidentia</taxon>
        <taxon>Neoheterodontei</taxon>
        <taxon>Myida</taxon>
        <taxon>Pholadoidea</taxon>
        <taxon>Teredinidae</taxon>
        <taxon>Dicyathifer</taxon>
    </lineage>
</organism>
<feature type="transmembrane region" description="Helical" evidence="17">
    <location>
        <begin position="127"/>
        <end position="150"/>
    </location>
</feature>
<feature type="transmembrane region" description="Helical" evidence="17">
    <location>
        <begin position="306"/>
        <end position="323"/>
    </location>
</feature>
<evidence type="ECO:0000313" key="19">
    <source>
        <dbReference type="EMBL" id="QXJ42651.1"/>
    </source>
</evidence>
<keyword evidence="12 17" id="KW-0520">NAD</keyword>
<evidence type="ECO:0000256" key="10">
    <source>
        <dbReference type="ARBA" id="ARBA00022982"/>
    </source>
</evidence>
<feature type="transmembrane region" description="Helical" evidence="17">
    <location>
        <begin position="162"/>
        <end position="182"/>
    </location>
</feature>
<evidence type="ECO:0000256" key="6">
    <source>
        <dbReference type="ARBA" id="ARBA00022660"/>
    </source>
</evidence>
<keyword evidence="9 17" id="KW-1278">Translocase</keyword>
<evidence type="ECO:0000256" key="4">
    <source>
        <dbReference type="ARBA" id="ARBA00021008"/>
    </source>
</evidence>
<comment type="similarity">
    <text evidence="2 17">Belongs to the complex I subunit 2 family.</text>
</comment>
<keyword evidence="8 17" id="KW-0999">Mitochondrion inner membrane</keyword>
<keyword evidence="14 17" id="KW-0496">Mitochondrion</keyword>
<evidence type="ECO:0000256" key="5">
    <source>
        <dbReference type="ARBA" id="ARBA00022448"/>
    </source>
</evidence>
<keyword evidence="10 17" id="KW-0249">Electron transport</keyword>
<feature type="transmembrane region" description="Helical" evidence="17">
    <location>
        <begin position="264"/>
        <end position="286"/>
    </location>
</feature>
<geneLocation type="mitochondrion" evidence="19"/>
<dbReference type="GO" id="GO:0008137">
    <property type="term" value="F:NADH dehydrogenase (ubiquinone) activity"/>
    <property type="evidence" value="ECO:0007669"/>
    <property type="project" value="UniProtKB-EC"/>
</dbReference>
<evidence type="ECO:0000256" key="12">
    <source>
        <dbReference type="ARBA" id="ARBA00023027"/>
    </source>
</evidence>
<evidence type="ECO:0000256" key="17">
    <source>
        <dbReference type="RuleBase" id="RU003403"/>
    </source>
</evidence>
<keyword evidence="5" id="KW-0813">Transport</keyword>
<dbReference type="InterPro" id="IPR001750">
    <property type="entry name" value="ND/Mrp_TM"/>
</dbReference>
<evidence type="ECO:0000259" key="18">
    <source>
        <dbReference type="Pfam" id="PF00361"/>
    </source>
</evidence>
<keyword evidence="15 17" id="KW-0472">Membrane</keyword>
<evidence type="ECO:0000256" key="15">
    <source>
        <dbReference type="ARBA" id="ARBA00023136"/>
    </source>
</evidence>
<keyword evidence="6 17" id="KW-0679">Respiratory chain</keyword>
<reference evidence="19" key="1">
    <citation type="submission" date="2020-10" db="EMBL/GenBank/DDBJ databases">
        <authorList>
            <person name="Pu s."/>
            <person name="Huang b."/>
        </authorList>
    </citation>
    <scope>NUCLEOTIDE SEQUENCE</scope>
    <source>
        <tissue evidence="19">Muscle</tissue>
    </source>
</reference>
<dbReference type="GO" id="GO:0005743">
    <property type="term" value="C:mitochondrial inner membrane"/>
    <property type="evidence" value="ECO:0007669"/>
    <property type="project" value="UniProtKB-SubCell"/>
</dbReference>
<sequence length="325" mass="36301">MIVVSGGLLGVYVGFECAFLGIVAVLAGESVEENESCMKYYIFQALGSIYMLVGFVSLVEPVISLYWSWGFVMLGVCLKAGFFPFHYWVPSVLATCSWFSCFLVTVWQKVGLMCFIGKWGVSYELTWFLEVIACATALLGGIGGIGVVFYRTLIGYSSLVHSGWMILASLLGVYGVMFYIFVYSMVSGSLMYRLYCSKVMCFEDFSNLNHRGSEQFFLIFVDFLSLAGIPTLPGFLPKLVVLVMVGMTYPLSLFLLIFSSLLSLFYYLKVALIAGVGSGVNGYLFVSSMKKPYCWLLNTLFRWNSFFYLISLVGLAAMVFYQFSL</sequence>
<feature type="transmembrane region" description="Helical" evidence="17">
    <location>
        <begin position="87"/>
        <end position="107"/>
    </location>
</feature>
<evidence type="ECO:0000256" key="14">
    <source>
        <dbReference type="ARBA" id="ARBA00023128"/>
    </source>
</evidence>
<evidence type="ECO:0000256" key="16">
    <source>
        <dbReference type="ARBA" id="ARBA00049551"/>
    </source>
</evidence>
<dbReference type="GO" id="GO:0006120">
    <property type="term" value="P:mitochondrial electron transport, NADH to ubiquinone"/>
    <property type="evidence" value="ECO:0007669"/>
    <property type="project" value="InterPro"/>
</dbReference>
<accession>A0A8F5CF92</accession>
<keyword evidence="13 17" id="KW-0830">Ubiquinone</keyword>
<keyword evidence="11 17" id="KW-1133">Transmembrane helix</keyword>
<evidence type="ECO:0000256" key="7">
    <source>
        <dbReference type="ARBA" id="ARBA00022692"/>
    </source>
</evidence>
<evidence type="ECO:0000256" key="8">
    <source>
        <dbReference type="ARBA" id="ARBA00022792"/>
    </source>
</evidence>
<evidence type="ECO:0000256" key="2">
    <source>
        <dbReference type="ARBA" id="ARBA00007012"/>
    </source>
</evidence>
<feature type="transmembrane region" description="Helical" evidence="17">
    <location>
        <begin position="215"/>
        <end position="232"/>
    </location>
</feature>
<feature type="transmembrane region" description="Helical" evidence="17">
    <location>
        <begin position="6"/>
        <end position="28"/>
    </location>
</feature>
<evidence type="ECO:0000256" key="1">
    <source>
        <dbReference type="ARBA" id="ARBA00004448"/>
    </source>
</evidence>
<dbReference type="PANTHER" id="PTHR46552">
    <property type="entry name" value="NADH-UBIQUINONE OXIDOREDUCTASE CHAIN 2"/>
    <property type="match status" value="1"/>
</dbReference>
<dbReference type="InterPro" id="IPR050175">
    <property type="entry name" value="Complex_I_Subunit_2"/>
</dbReference>
<protein>
    <recommendedName>
        <fullName evidence="4 17">NADH-ubiquinone oxidoreductase chain 2</fullName>
        <ecNumber evidence="3 17">7.1.1.2</ecNumber>
    </recommendedName>
</protein>
<name>A0A8F5CF92_9BIVA</name>
<keyword evidence="7 17" id="KW-0812">Transmembrane</keyword>
<feature type="domain" description="NADH:quinone oxidoreductase/Mrp antiporter transmembrane" evidence="18">
    <location>
        <begin position="6"/>
        <end position="262"/>
    </location>
</feature>
<evidence type="ECO:0000256" key="13">
    <source>
        <dbReference type="ARBA" id="ARBA00023075"/>
    </source>
</evidence>
<comment type="function">
    <text evidence="17">Core subunit of the mitochondrial membrane respiratory chain NADH dehydrogenase (Complex I) which catalyzes electron transfer from NADH through the respiratory chain, using ubiquinone as an electron acceptor. Essential for the catalytic activity and assembly of complex I.</text>
</comment>